<evidence type="ECO:0000256" key="4">
    <source>
        <dbReference type="ARBA" id="ARBA00041057"/>
    </source>
</evidence>
<feature type="binding site" evidence="12">
    <location>
        <position position="48"/>
    </location>
    <ligand>
        <name>Mg(2+)</name>
        <dbReference type="ChEBI" id="CHEBI:18420"/>
        <label>1</label>
    </ligand>
</feature>
<dbReference type="GO" id="GO:0005739">
    <property type="term" value="C:mitochondrion"/>
    <property type="evidence" value="ECO:0007669"/>
    <property type="project" value="TreeGrafter"/>
</dbReference>
<dbReference type="EMBL" id="JACSEA010000002">
    <property type="protein sequence ID" value="KAF7407262.1"/>
    <property type="molecule type" value="Genomic_DNA"/>
</dbReference>
<reference evidence="13" key="1">
    <citation type="journal article" date="2020" name="G3 (Bethesda)">
        <title>High-Quality Assemblies for Three Invasive Social Wasps from the &lt;i&gt;Vespula&lt;/i&gt; Genus.</title>
        <authorList>
            <person name="Harrop T.W.R."/>
            <person name="Guhlin J."/>
            <person name="McLaughlin G.M."/>
            <person name="Permina E."/>
            <person name="Stockwell P."/>
            <person name="Gilligan J."/>
            <person name="Le Lec M.F."/>
            <person name="Gruber M.A.M."/>
            <person name="Quinn O."/>
            <person name="Lovegrove M."/>
            <person name="Duncan E.J."/>
            <person name="Remnant E.J."/>
            <person name="Van Eeckhoven J."/>
            <person name="Graham B."/>
            <person name="Knapp R.A."/>
            <person name="Langford K.W."/>
            <person name="Kronenberg Z."/>
            <person name="Press M.O."/>
            <person name="Eacker S.M."/>
            <person name="Wilson-Rankin E.E."/>
            <person name="Purcell J."/>
            <person name="Lester P.J."/>
            <person name="Dearden P.K."/>
        </authorList>
    </citation>
    <scope>NUCLEOTIDE SEQUENCE</scope>
    <source>
        <strain evidence="13">Marl-1</strain>
    </source>
</reference>
<protein>
    <recommendedName>
        <fullName evidence="4">ADP-ribosylhydrolase ARH3</fullName>
        <ecNumber evidence="2">3.2.1.143</ecNumber>
    </recommendedName>
    <alternativeName>
        <fullName evidence="5">ADP-ribose glycohydrolase ARH3</fullName>
    </alternativeName>
    <alternativeName>
        <fullName evidence="6">ADP-ribosylhydrolase 3</fullName>
    </alternativeName>
    <alternativeName>
        <fullName evidence="9">O-acetyl-ADP-ribose deacetylase ARH3</fullName>
    </alternativeName>
    <alternativeName>
        <fullName evidence="10">Poly(ADP-ribose) glycohydrolase ARH3</fullName>
    </alternativeName>
    <alternativeName>
        <fullName evidence="8">[Protein ADP-ribosylarginine] hydrolase-like protein 2</fullName>
    </alternativeName>
    <alternativeName>
        <fullName evidence="7">[Protein ADP-ribosylserine] hydrolase</fullName>
    </alternativeName>
</protein>
<dbReference type="InterPro" id="IPR050792">
    <property type="entry name" value="ADP-ribosylglycohydrolase"/>
</dbReference>
<keyword evidence="3" id="KW-0378">Hydrolase</keyword>
<evidence type="ECO:0000256" key="3">
    <source>
        <dbReference type="ARBA" id="ARBA00022801"/>
    </source>
</evidence>
<dbReference type="GO" id="GO:0004649">
    <property type="term" value="F:poly(ADP-ribose) glycohydrolase activity"/>
    <property type="evidence" value="ECO:0007669"/>
    <property type="project" value="UniProtKB-EC"/>
</dbReference>
<dbReference type="PANTHER" id="PTHR16222:SF24">
    <property type="entry name" value="ADP-RIBOSYLHYDROLASE ARH3"/>
    <property type="match status" value="1"/>
</dbReference>
<evidence type="ECO:0000256" key="1">
    <source>
        <dbReference type="ARBA" id="ARBA00010702"/>
    </source>
</evidence>
<dbReference type="Proteomes" id="UP000614350">
    <property type="component" value="Unassembled WGS sequence"/>
</dbReference>
<feature type="binding site" evidence="12">
    <location>
        <position position="49"/>
    </location>
    <ligand>
        <name>Mg(2+)</name>
        <dbReference type="ChEBI" id="CHEBI:18420"/>
        <label>1</label>
    </ligand>
</feature>
<evidence type="ECO:0000256" key="10">
    <source>
        <dbReference type="ARBA" id="ARBA00043193"/>
    </source>
</evidence>
<evidence type="ECO:0000256" key="5">
    <source>
        <dbReference type="ARBA" id="ARBA00042398"/>
    </source>
</evidence>
<dbReference type="EC" id="3.2.1.143" evidence="2"/>
<dbReference type="PANTHER" id="PTHR16222">
    <property type="entry name" value="ADP-RIBOSYLGLYCOHYDROLASE"/>
    <property type="match status" value="1"/>
</dbReference>
<dbReference type="InterPro" id="IPR005502">
    <property type="entry name" value="Ribosyl_crysJ1"/>
</dbReference>
<accession>A0A834KJW0</accession>
<evidence type="ECO:0000256" key="11">
    <source>
        <dbReference type="ARBA" id="ARBA00049015"/>
    </source>
</evidence>
<keyword evidence="12" id="KW-0479">Metal-binding</keyword>
<keyword evidence="14" id="KW-1185">Reference proteome</keyword>
<comment type="caution">
    <text evidence="13">The sequence shown here is derived from an EMBL/GenBank/DDBJ whole genome shotgun (WGS) entry which is preliminary data.</text>
</comment>
<comment type="catalytic activity">
    <reaction evidence="11">
        <text>alpha-NAD(+) + H2O = ADP-D-ribose + nicotinamide + H(+)</text>
        <dbReference type="Rhea" id="RHEA:68792"/>
        <dbReference type="ChEBI" id="CHEBI:15377"/>
        <dbReference type="ChEBI" id="CHEBI:15378"/>
        <dbReference type="ChEBI" id="CHEBI:17154"/>
        <dbReference type="ChEBI" id="CHEBI:57967"/>
        <dbReference type="ChEBI" id="CHEBI:77017"/>
    </reaction>
</comment>
<dbReference type="InterPro" id="IPR036705">
    <property type="entry name" value="Ribosyl_crysJ1_sf"/>
</dbReference>
<feature type="binding site" evidence="12">
    <location>
        <position position="50"/>
    </location>
    <ligand>
        <name>Mg(2+)</name>
        <dbReference type="ChEBI" id="CHEBI:18420"/>
        <label>1</label>
    </ligand>
</feature>
<name>A0A834KJW0_VESVU</name>
<evidence type="ECO:0000256" key="7">
    <source>
        <dbReference type="ARBA" id="ARBA00042722"/>
    </source>
</evidence>
<dbReference type="Pfam" id="PF03747">
    <property type="entry name" value="ADP_ribosyl_GH"/>
    <property type="match status" value="2"/>
</dbReference>
<keyword evidence="12" id="KW-0460">Magnesium</keyword>
<feature type="binding site" evidence="12">
    <location>
        <position position="263"/>
    </location>
    <ligand>
        <name>Mg(2+)</name>
        <dbReference type="ChEBI" id="CHEBI:18420"/>
        <label>1</label>
    </ligand>
</feature>
<dbReference type="AlphaFoldDB" id="A0A834KJW0"/>
<evidence type="ECO:0000313" key="14">
    <source>
        <dbReference type="Proteomes" id="UP000614350"/>
    </source>
</evidence>
<sequence>MLGVLMGDCLGSPYENEELLSSGMRNVLQKSFDKLEGSIFKAPVMQYTDDSAMSQSVAESLIEKGDLDLVDLAKRFVKSYYQEPNRGYGAGVVTVFQKLRGNKFQDVLLPAREQFNGQGSWDKTRRATEITHTHKIGVDGAILQAFAIQQCLQLDPSNELNVPDFINELIDKMKKIEKDEEGLDLVEPQPYKLKLDILQQLIAAEKDVTNEEVVRQLGNGIAALYSVPTAIFCFLRAQQPINGIETENPLRRAIQYAITLGGDTDTIGSMTGALAGAFYGEDKFSNNLLEHCEASKKFAYLGEKLYNIVCVM</sequence>
<comment type="similarity">
    <text evidence="1">Belongs to the ADP-ribosylglycohydrolase family.</text>
</comment>
<feature type="binding site" evidence="12">
    <location>
        <position position="265"/>
    </location>
    <ligand>
        <name>Mg(2+)</name>
        <dbReference type="ChEBI" id="CHEBI:18420"/>
        <label>1</label>
    </ligand>
</feature>
<dbReference type="GO" id="GO:0046872">
    <property type="term" value="F:metal ion binding"/>
    <property type="evidence" value="ECO:0007669"/>
    <property type="project" value="UniProtKB-KW"/>
</dbReference>
<evidence type="ECO:0000256" key="8">
    <source>
        <dbReference type="ARBA" id="ARBA00042850"/>
    </source>
</evidence>
<dbReference type="SUPFAM" id="SSF101478">
    <property type="entry name" value="ADP-ribosylglycohydrolase"/>
    <property type="match status" value="1"/>
</dbReference>
<evidence type="ECO:0000256" key="2">
    <source>
        <dbReference type="ARBA" id="ARBA00012255"/>
    </source>
</evidence>
<evidence type="ECO:0000256" key="9">
    <source>
        <dbReference type="ARBA" id="ARBA00043187"/>
    </source>
</evidence>
<gene>
    <name evidence="13" type="ORF">HZH66_001799</name>
</gene>
<evidence type="ECO:0000256" key="6">
    <source>
        <dbReference type="ARBA" id="ARBA00042471"/>
    </source>
</evidence>
<feature type="binding site" evidence="12">
    <location>
        <position position="266"/>
    </location>
    <ligand>
        <name>Mg(2+)</name>
        <dbReference type="ChEBI" id="CHEBI:18420"/>
        <label>1</label>
    </ligand>
</feature>
<proteinExistence type="inferred from homology"/>
<dbReference type="Gene3D" id="1.10.4080.10">
    <property type="entry name" value="ADP-ribosylation/Crystallin J1"/>
    <property type="match status" value="2"/>
</dbReference>
<dbReference type="GO" id="GO:0005634">
    <property type="term" value="C:nucleus"/>
    <property type="evidence" value="ECO:0007669"/>
    <property type="project" value="TreeGrafter"/>
</dbReference>
<evidence type="ECO:0000313" key="13">
    <source>
        <dbReference type="EMBL" id="KAF7407262.1"/>
    </source>
</evidence>
<evidence type="ECO:0000256" key="12">
    <source>
        <dbReference type="PIRSR" id="PIRSR605502-1"/>
    </source>
</evidence>
<comment type="cofactor">
    <cofactor evidence="12">
        <name>Mg(2+)</name>
        <dbReference type="ChEBI" id="CHEBI:18420"/>
    </cofactor>
    <text evidence="12">Binds 2 magnesium ions per subunit.</text>
</comment>
<organism evidence="13 14">
    <name type="scientific">Vespula vulgaris</name>
    <name type="common">Yellow jacket</name>
    <name type="synonym">Wasp</name>
    <dbReference type="NCBI Taxonomy" id="7454"/>
    <lineage>
        <taxon>Eukaryota</taxon>
        <taxon>Metazoa</taxon>
        <taxon>Ecdysozoa</taxon>
        <taxon>Arthropoda</taxon>
        <taxon>Hexapoda</taxon>
        <taxon>Insecta</taxon>
        <taxon>Pterygota</taxon>
        <taxon>Neoptera</taxon>
        <taxon>Endopterygota</taxon>
        <taxon>Hymenoptera</taxon>
        <taxon>Apocrita</taxon>
        <taxon>Aculeata</taxon>
        <taxon>Vespoidea</taxon>
        <taxon>Vespidae</taxon>
        <taxon>Vespinae</taxon>
        <taxon>Vespula</taxon>
    </lineage>
</organism>